<organism evidence="1 2">
    <name type="scientific">Mycobacterium deserti</name>
    <dbReference type="NCBI Taxonomy" id="2978347"/>
    <lineage>
        <taxon>Bacteria</taxon>
        <taxon>Bacillati</taxon>
        <taxon>Actinomycetota</taxon>
        <taxon>Actinomycetes</taxon>
        <taxon>Mycobacteriales</taxon>
        <taxon>Mycobacteriaceae</taxon>
        <taxon>Mycobacterium</taxon>
    </lineage>
</organism>
<evidence type="ECO:0000313" key="1">
    <source>
        <dbReference type="EMBL" id="MCT7657689.1"/>
    </source>
</evidence>
<comment type="caution">
    <text evidence="1">The sequence shown here is derived from an EMBL/GenBank/DDBJ whole genome shotgun (WGS) entry which is preliminary data.</text>
</comment>
<accession>A0ABT2M604</accession>
<proteinExistence type="predicted"/>
<dbReference type="InterPro" id="IPR010310">
    <property type="entry name" value="T7SS_ESAT-6-like"/>
</dbReference>
<name>A0ABT2M604_9MYCO</name>
<dbReference type="RefSeq" id="WP_260991713.1">
    <property type="nucleotide sequence ID" value="NZ_JAODWD010000001.1"/>
</dbReference>
<dbReference type="Gene3D" id="1.10.287.1060">
    <property type="entry name" value="ESAT-6-like"/>
    <property type="match status" value="1"/>
</dbReference>
<dbReference type="EMBL" id="JAODWD010000001">
    <property type="protein sequence ID" value="MCT7657689.1"/>
    <property type="molecule type" value="Genomic_DNA"/>
</dbReference>
<protein>
    <submittedName>
        <fullName evidence="1">WXG100 family type VII secretion target</fullName>
    </submittedName>
</protein>
<dbReference type="Proteomes" id="UP001206639">
    <property type="component" value="Unassembled WGS sequence"/>
</dbReference>
<keyword evidence="2" id="KW-1185">Reference proteome</keyword>
<sequence length="444" mass="46191">MLPSRSRLQGWNPESLASAAASITASGDSIYQAVRDLDDRIDRMPESRGWAGQAHDAAAAMFGRATDRASKFKNYAEAFGNALRSGSASLAAARTALLNRAAEIDATELRVTDQWVVMIDPAGMSADKAAELQRQAEAAQADINRLLLAVGKADDWTAQQLILARAQGMHFEDIPGSPTPVTPPPGDDVPNPATPEGEEFQKAALAQDMATTVREVTHTVDKDGNEITTTTMLDGSTHVETRYVDQGLPSQQVYPAGTLKVVHTDKNGNFVSETMTTPREDGGTLTEVWYAGGTQITISQNADGTRSGSCTTADGRHAVLPDSFFQDPLPTLAAAPFSGLEVQAGRGIVGMSEPVLDGLKAGAKYAGPAMGLAQAVLTHQMADTPFDQCVAKWSGGIGLAGGIATSIAVGAVPGVGPFAAMGANVAGGFIFGYVGKLVGNAMCG</sequence>
<dbReference type="SUPFAM" id="SSF140453">
    <property type="entry name" value="EsxAB dimer-like"/>
    <property type="match status" value="1"/>
</dbReference>
<dbReference type="InterPro" id="IPR036689">
    <property type="entry name" value="ESAT-6-like_sf"/>
</dbReference>
<gene>
    <name evidence="1" type="ORF">N4S67_04570</name>
</gene>
<reference evidence="2" key="1">
    <citation type="submission" date="2023-07" db="EMBL/GenBank/DDBJ databases">
        <authorList>
            <person name="Deng Y."/>
            <person name="Zhang Y.-Q."/>
        </authorList>
    </citation>
    <scope>NUCLEOTIDE SEQUENCE [LARGE SCALE GENOMIC DNA]</scope>
    <source>
        <strain evidence="2">CPCC 205710</strain>
    </source>
</reference>
<evidence type="ECO:0000313" key="2">
    <source>
        <dbReference type="Proteomes" id="UP001206639"/>
    </source>
</evidence>
<dbReference type="Pfam" id="PF06013">
    <property type="entry name" value="WXG100"/>
    <property type="match status" value="1"/>
</dbReference>